<keyword evidence="4" id="KW-0677">Repeat</keyword>
<organism evidence="9 10">
    <name type="scientific">Prymnesium parvum</name>
    <name type="common">Toxic golden alga</name>
    <dbReference type="NCBI Taxonomy" id="97485"/>
    <lineage>
        <taxon>Eukaryota</taxon>
        <taxon>Haptista</taxon>
        <taxon>Haptophyta</taxon>
        <taxon>Prymnesiophyceae</taxon>
        <taxon>Prymnesiales</taxon>
        <taxon>Prymnesiaceae</taxon>
        <taxon>Prymnesium</taxon>
    </lineage>
</organism>
<protein>
    <recommendedName>
        <fullName evidence="11">Mitochondrial thiamine pyrophosphate carrier 1</fullName>
    </recommendedName>
</protein>
<comment type="subcellular location">
    <subcellularLocation>
        <location evidence="1">Membrane</location>
        <topology evidence="1">Multi-pass membrane protein</topology>
    </subcellularLocation>
</comment>
<evidence type="ECO:0000256" key="2">
    <source>
        <dbReference type="ARBA" id="ARBA00022448"/>
    </source>
</evidence>
<sequence length="383" mass="41143">MAPREPHASSTSHEARPSSAEEPHPSLDAPRGIIPPLPTARRLAVDPPSPAQQRTLRQRISGRSTPPPDRTSSLLLSGGAAGAVSKLVTAPIDRVKIMYQVSPSRRFSLTAVVQTAADIVRLQGFMALWRGYSASIMRDVPYAAILFSTFSIYEEAMCGWLDRSADVLTRALAGCLCGATATCLTYPLDVLRARFAADTSVWASNGSAGTLPKYSSYTQGVREIAAKEGLSAFFAGLRPTLMGIAPYSALSFAAFETIKAILQRHADSSAPPGQRGDIPVMHRLVSGAVSGMLAQTSTYPLHVVRRRMQVRPSEKRGGYASTWHGLRKIYAREGVAGGLYKGLTLTMLKGPLQSAVGFTVNDVSKRALRHAYPVVPSLEEGPR</sequence>
<dbReference type="Pfam" id="PF00153">
    <property type="entry name" value="Mito_carr"/>
    <property type="match status" value="3"/>
</dbReference>
<dbReference type="PRINTS" id="PR00926">
    <property type="entry name" value="MITOCARRIER"/>
</dbReference>
<dbReference type="GO" id="GO:0016020">
    <property type="term" value="C:membrane"/>
    <property type="evidence" value="ECO:0007669"/>
    <property type="project" value="UniProtKB-SubCell"/>
</dbReference>
<proteinExistence type="inferred from homology"/>
<evidence type="ECO:0000256" key="3">
    <source>
        <dbReference type="ARBA" id="ARBA00022692"/>
    </source>
</evidence>
<comment type="caution">
    <text evidence="9">The sequence shown here is derived from an EMBL/GenBank/DDBJ whole genome shotgun (WGS) entry which is preliminary data.</text>
</comment>
<dbReference type="InterPro" id="IPR018108">
    <property type="entry name" value="MCP_transmembrane"/>
</dbReference>
<comment type="similarity">
    <text evidence="7">Belongs to the mitochondrial carrier (TC 2.A.29) family.</text>
</comment>
<dbReference type="Gene3D" id="1.50.40.10">
    <property type="entry name" value="Mitochondrial carrier domain"/>
    <property type="match status" value="1"/>
</dbReference>
<gene>
    <name evidence="9" type="ORF">AB1Y20_000293</name>
</gene>
<feature type="compositionally biased region" description="Basic and acidic residues" evidence="8">
    <location>
        <begin position="1"/>
        <end position="25"/>
    </location>
</feature>
<keyword evidence="3 6" id="KW-0812">Transmembrane</keyword>
<feature type="repeat" description="Solcar" evidence="6">
    <location>
        <begin position="278"/>
        <end position="367"/>
    </location>
</feature>
<dbReference type="EMBL" id="JBGBPQ010000001">
    <property type="protein sequence ID" value="KAL1529339.1"/>
    <property type="molecule type" value="Genomic_DNA"/>
</dbReference>
<dbReference type="PANTHER" id="PTHR24089">
    <property type="entry name" value="SOLUTE CARRIER FAMILY 25"/>
    <property type="match status" value="1"/>
</dbReference>
<evidence type="ECO:0000256" key="6">
    <source>
        <dbReference type="PROSITE-ProRule" id="PRU00282"/>
    </source>
</evidence>
<dbReference type="Proteomes" id="UP001515480">
    <property type="component" value="Unassembled WGS sequence"/>
</dbReference>
<dbReference type="InterPro" id="IPR023395">
    <property type="entry name" value="MCP_dom_sf"/>
</dbReference>
<accession>A0AB34K5Y0</accession>
<feature type="repeat" description="Solcar" evidence="6">
    <location>
        <begin position="69"/>
        <end position="156"/>
    </location>
</feature>
<feature type="repeat" description="Solcar" evidence="6">
    <location>
        <begin position="165"/>
        <end position="261"/>
    </location>
</feature>
<evidence type="ECO:0000256" key="1">
    <source>
        <dbReference type="ARBA" id="ARBA00004141"/>
    </source>
</evidence>
<keyword evidence="10" id="KW-1185">Reference proteome</keyword>
<evidence type="ECO:0008006" key="11">
    <source>
        <dbReference type="Google" id="ProtNLM"/>
    </source>
</evidence>
<dbReference type="PROSITE" id="PS50920">
    <property type="entry name" value="SOLCAR"/>
    <property type="match status" value="3"/>
</dbReference>
<dbReference type="GO" id="GO:0055085">
    <property type="term" value="P:transmembrane transport"/>
    <property type="evidence" value="ECO:0007669"/>
    <property type="project" value="InterPro"/>
</dbReference>
<name>A0AB34K5Y0_PRYPA</name>
<evidence type="ECO:0000313" key="10">
    <source>
        <dbReference type="Proteomes" id="UP001515480"/>
    </source>
</evidence>
<dbReference type="InterPro" id="IPR002067">
    <property type="entry name" value="MCP"/>
</dbReference>
<feature type="region of interest" description="Disordered" evidence="8">
    <location>
        <begin position="1"/>
        <end position="76"/>
    </location>
</feature>
<keyword evidence="2 7" id="KW-0813">Transport</keyword>
<evidence type="ECO:0000256" key="5">
    <source>
        <dbReference type="ARBA" id="ARBA00023136"/>
    </source>
</evidence>
<evidence type="ECO:0000256" key="7">
    <source>
        <dbReference type="RuleBase" id="RU000488"/>
    </source>
</evidence>
<dbReference type="SUPFAM" id="SSF103506">
    <property type="entry name" value="Mitochondrial carrier"/>
    <property type="match status" value="1"/>
</dbReference>
<keyword evidence="5 6" id="KW-0472">Membrane</keyword>
<evidence type="ECO:0000313" key="9">
    <source>
        <dbReference type="EMBL" id="KAL1529339.1"/>
    </source>
</evidence>
<dbReference type="AlphaFoldDB" id="A0AB34K5Y0"/>
<evidence type="ECO:0000256" key="8">
    <source>
        <dbReference type="SAM" id="MobiDB-lite"/>
    </source>
</evidence>
<evidence type="ECO:0000256" key="4">
    <source>
        <dbReference type="ARBA" id="ARBA00022737"/>
    </source>
</evidence>
<reference evidence="9 10" key="1">
    <citation type="journal article" date="2024" name="Science">
        <title>Giant polyketide synthase enzymes in the biosynthesis of giant marine polyether toxins.</title>
        <authorList>
            <person name="Fallon T.R."/>
            <person name="Shende V.V."/>
            <person name="Wierzbicki I.H."/>
            <person name="Pendleton A.L."/>
            <person name="Watervoot N.F."/>
            <person name="Auber R.P."/>
            <person name="Gonzalez D.J."/>
            <person name="Wisecaver J.H."/>
            <person name="Moore B.S."/>
        </authorList>
    </citation>
    <scope>NUCLEOTIDE SEQUENCE [LARGE SCALE GENOMIC DNA]</scope>
    <source>
        <strain evidence="9 10">12B1</strain>
    </source>
</reference>